<dbReference type="EMBL" id="LR633967">
    <property type="protein sequence ID" value="VUX56349.1"/>
    <property type="molecule type" value="Genomic_DNA"/>
</dbReference>
<protein>
    <submittedName>
        <fullName evidence="2">Uncharacterized protein</fullName>
    </submittedName>
</protein>
<gene>
    <name evidence="2" type="ORF">JTBM06_V1_660005</name>
</gene>
<organism evidence="2">
    <name type="scientific">uncultured Woeseiaceae bacterium</name>
    <dbReference type="NCBI Taxonomy" id="1983305"/>
    <lineage>
        <taxon>Bacteria</taxon>
        <taxon>Pseudomonadati</taxon>
        <taxon>Pseudomonadota</taxon>
        <taxon>Gammaproteobacteria</taxon>
        <taxon>Woeseiales</taxon>
        <taxon>Woeseiaceae</taxon>
        <taxon>environmental samples</taxon>
    </lineage>
</organism>
<dbReference type="AlphaFoldDB" id="A0A7D9H5D0"/>
<proteinExistence type="predicted"/>
<sequence>MTNEAVFVVALIGLATTLMASNRVRYDVVALLVVLAHMISGVCCVLDSRVNAGREADC</sequence>
<accession>A0A7D9H5D0</accession>
<evidence type="ECO:0000313" key="2">
    <source>
        <dbReference type="EMBL" id="VUX56349.1"/>
    </source>
</evidence>
<keyword evidence="1" id="KW-1133">Transmembrane helix</keyword>
<feature type="transmembrane region" description="Helical" evidence="1">
    <location>
        <begin position="30"/>
        <end position="46"/>
    </location>
</feature>
<keyword evidence="1" id="KW-0812">Transmembrane</keyword>
<keyword evidence="1" id="KW-0472">Membrane</keyword>
<reference evidence="2" key="1">
    <citation type="submission" date="2019-07" db="EMBL/GenBank/DDBJ databases">
        <authorList>
            <person name="Weber M."/>
            <person name="Kostadinov I."/>
            <person name="Kostadinov D I."/>
        </authorList>
    </citation>
    <scope>NUCLEOTIDE SEQUENCE</scope>
    <source>
        <strain evidence="2">Gfbio:sag-sample-m06:053724c1-46a9-4a36-b237-ea2bf867836b</strain>
    </source>
</reference>
<name>A0A7D9H5D0_9GAMM</name>
<evidence type="ECO:0000256" key="1">
    <source>
        <dbReference type="SAM" id="Phobius"/>
    </source>
</evidence>